<dbReference type="EMBL" id="CP061800">
    <property type="protein sequence ID" value="QTA86998.1"/>
    <property type="molecule type" value="Genomic_DNA"/>
</dbReference>
<keyword evidence="2" id="KW-1185">Reference proteome</keyword>
<proteinExistence type="predicted"/>
<reference evidence="1" key="1">
    <citation type="journal article" date="2021" name="Microb. Physiol.">
        <title>Proteogenomic Insights into the Physiology of Marine, Sulfate-Reducing, Filamentous Desulfonema limicola and Desulfonema magnum.</title>
        <authorList>
            <person name="Schnaars V."/>
            <person name="Wohlbrand L."/>
            <person name="Scheve S."/>
            <person name="Hinrichs C."/>
            <person name="Reinhardt R."/>
            <person name="Rabus R."/>
        </authorList>
    </citation>
    <scope>NUCLEOTIDE SEQUENCE</scope>
    <source>
        <strain evidence="1">4be13</strain>
    </source>
</reference>
<dbReference type="AlphaFoldDB" id="A0A975GNM1"/>
<dbReference type="Proteomes" id="UP000663722">
    <property type="component" value="Chromosome"/>
</dbReference>
<accession>A0A975GNM1</accession>
<sequence length="78" mass="8403">MGLVNDFANGTPDIYRVMNFLETCDTQFWKGAAIGVAATLLLTNSAVKNAIFGTMGSIVGTFRKDKDVPSTEGKIQED</sequence>
<evidence type="ECO:0000313" key="1">
    <source>
        <dbReference type="EMBL" id="QTA86998.1"/>
    </source>
</evidence>
<gene>
    <name evidence="1" type="ORF">dnm_030250</name>
</gene>
<name>A0A975GNM1_9BACT</name>
<protein>
    <submittedName>
        <fullName evidence="1">Uncharacterized protein</fullName>
    </submittedName>
</protein>
<organism evidence="1 2">
    <name type="scientific">Desulfonema magnum</name>
    <dbReference type="NCBI Taxonomy" id="45655"/>
    <lineage>
        <taxon>Bacteria</taxon>
        <taxon>Pseudomonadati</taxon>
        <taxon>Thermodesulfobacteriota</taxon>
        <taxon>Desulfobacteria</taxon>
        <taxon>Desulfobacterales</taxon>
        <taxon>Desulfococcaceae</taxon>
        <taxon>Desulfonema</taxon>
    </lineage>
</organism>
<dbReference type="KEGG" id="dmm:dnm_030250"/>
<evidence type="ECO:0000313" key="2">
    <source>
        <dbReference type="Proteomes" id="UP000663722"/>
    </source>
</evidence>